<reference evidence="14" key="2">
    <citation type="submission" date="2023-11" db="UniProtKB">
        <authorList>
            <consortium name="WormBaseParasite"/>
        </authorList>
    </citation>
    <scope>IDENTIFICATION</scope>
</reference>
<accession>A0AA85IS23</accession>
<name>A0AA85IS23_TRIRE</name>
<evidence type="ECO:0000256" key="9">
    <source>
        <dbReference type="ARBA" id="ARBA00022989"/>
    </source>
</evidence>
<evidence type="ECO:0000256" key="6">
    <source>
        <dbReference type="ARBA" id="ARBA00022676"/>
    </source>
</evidence>
<comment type="pathway">
    <text evidence="2">Lipid metabolism; sphingolipid metabolism.</text>
</comment>
<feature type="region of interest" description="Disordered" evidence="11">
    <location>
        <begin position="396"/>
        <end position="417"/>
    </location>
</feature>
<dbReference type="GO" id="GO:0006679">
    <property type="term" value="P:glucosylceramide biosynthetic process"/>
    <property type="evidence" value="ECO:0007669"/>
    <property type="project" value="TreeGrafter"/>
</dbReference>
<keyword evidence="6" id="KW-0328">Glycosyltransferase</keyword>
<evidence type="ECO:0000256" key="5">
    <source>
        <dbReference type="ARBA" id="ARBA00012699"/>
    </source>
</evidence>
<evidence type="ECO:0000256" key="12">
    <source>
        <dbReference type="SAM" id="Phobius"/>
    </source>
</evidence>
<dbReference type="PANTHER" id="PTHR12726">
    <property type="entry name" value="CERAMIDE GLUCOSYLTRANSFERASE"/>
    <property type="match status" value="1"/>
</dbReference>
<dbReference type="AlphaFoldDB" id="A0AA85IS23"/>
<dbReference type="Gene3D" id="3.90.550.10">
    <property type="entry name" value="Spore Coat Polysaccharide Biosynthesis Protein SpsA, Chain A"/>
    <property type="match status" value="1"/>
</dbReference>
<dbReference type="PANTHER" id="PTHR12726:SF0">
    <property type="entry name" value="CERAMIDE GLUCOSYLTRANSFERASE"/>
    <property type="match status" value="1"/>
</dbReference>
<proteinExistence type="inferred from homology"/>
<dbReference type="WBParaSite" id="TREG1_103960.1">
    <property type="protein sequence ID" value="TREG1_103960.1"/>
    <property type="gene ID" value="TREG1_103960"/>
</dbReference>
<feature type="transmembrane region" description="Helical" evidence="12">
    <location>
        <begin position="348"/>
        <end position="368"/>
    </location>
</feature>
<evidence type="ECO:0000256" key="4">
    <source>
        <dbReference type="ARBA" id="ARBA00006739"/>
    </source>
</evidence>
<dbReference type="Pfam" id="PF13506">
    <property type="entry name" value="Glyco_transf_21"/>
    <property type="match status" value="1"/>
</dbReference>
<evidence type="ECO:0000256" key="1">
    <source>
        <dbReference type="ARBA" id="ARBA00004141"/>
    </source>
</evidence>
<dbReference type="InterPro" id="IPR029044">
    <property type="entry name" value="Nucleotide-diphossugar_trans"/>
</dbReference>
<evidence type="ECO:0000256" key="11">
    <source>
        <dbReference type="SAM" id="MobiDB-lite"/>
    </source>
</evidence>
<keyword evidence="10 12" id="KW-0472">Membrane</keyword>
<dbReference type="CDD" id="cd02520">
    <property type="entry name" value="Glucosylceramide_synthase"/>
    <property type="match status" value="1"/>
</dbReference>
<sequence length="613" mass="69482">MFQAEVLFPLGIFLLSLLVLFVYFHQLCFFVISLYTARYLLHPKRPTTLVEAPGVSVVKPLMGVDGCLRENLLSHFTMNYPRFELLFCVQNENDPVIQLLQSLCEEYPHVNARLFIGGKDGVVNPMVHNMAPAYESANHDLVWVSTSRVKASTEVIWDFVDKASDPSVAIVHQLPFFSDHPGFVAAIEKVTFGCYMARSYMALNQLGVTCFTGMSYVVRKSMLDEVGGLAYFGKYLAEDYFLSSALCQKGYRIVISSYPVMQNVSDSTLVSYIRRMVRWLRLRLNMLPLVSGVLEPMSESITLGLLFSLTMDYLFDIKFAYLLIIHFTIWITLDYALLCLVQNSKLPFSFPTFLLAWITRELLVYVVFIKALSNPWCIKWGDHYYRVHFGGLTQRLPSSSSNSTALSSPSSSSYTKTTPSLDNACFKYYASLKNIKKLFKNRLPLDMNDKHATQSLLNSFYSEFQEENKITSGEGEEQVVLHNLHNSHQSVQQSTSVIINSRGYTPSSQMAGTQYVNNNTNNNNNSNNNYSVSISPRNIIANINRINKEENNFDNINNYYTIDSSKSSANKKIIEMNNNNKHFGNDIHMTTPTHNKNNSGCINGFVNTLSNGF</sequence>
<dbReference type="EC" id="2.4.1.80" evidence="5"/>
<dbReference type="SUPFAM" id="SSF53448">
    <property type="entry name" value="Nucleotide-diphospho-sugar transferases"/>
    <property type="match status" value="1"/>
</dbReference>
<keyword evidence="8 12" id="KW-0812">Transmembrane</keyword>
<feature type="transmembrane region" description="Helical" evidence="12">
    <location>
        <begin position="6"/>
        <end position="35"/>
    </location>
</feature>
<feature type="transmembrane region" description="Helical" evidence="12">
    <location>
        <begin position="284"/>
        <end position="307"/>
    </location>
</feature>
<evidence type="ECO:0000256" key="10">
    <source>
        <dbReference type="ARBA" id="ARBA00023136"/>
    </source>
</evidence>
<organism evidence="13 14">
    <name type="scientific">Trichobilharzia regenti</name>
    <name type="common">Nasal bird schistosome</name>
    <dbReference type="NCBI Taxonomy" id="157069"/>
    <lineage>
        <taxon>Eukaryota</taxon>
        <taxon>Metazoa</taxon>
        <taxon>Spiralia</taxon>
        <taxon>Lophotrochozoa</taxon>
        <taxon>Platyhelminthes</taxon>
        <taxon>Trematoda</taxon>
        <taxon>Digenea</taxon>
        <taxon>Strigeidida</taxon>
        <taxon>Schistosomatoidea</taxon>
        <taxon>Schistosomatidae</taxon>
        <taxon>Trichobilharzia</taxon>
    </lineage>
</organism>
<comment type="pathway">
    <text evidence="3">Sphingolipid metabolism.</text>
</comment>
<evidence type="ECO:0000256" key="7">
    <source>
        <dbReference type="ARBA" id="ARBA00022679"/>
    </source>
</evidence>
<keyword evidence="7" id="KW-0808">Transferase</keyword>
<feature type="transmembrane region" description="Helical" evidence="12">
    <location>
        <begin position="319"/>
        <end position="341"/>
    </location>
</feature>
<evidence type="ECO:0000256" key="8">
    <source>
        <dbReference type="ARBA" id="ARBA00022692"/>
    </source>
</evidence>
<evidence type="ECO:0000256" key="3">
    <source>
        <dbReference type="ARBA" id="ARBA00004991"/>
    </source>
</evidence>
<dbReference type="GO" id="GO:0016020">
    <property type="term" value="C:membrane"/>
    <property type="evidence" value="ECO:0007669"/>
    <property type="project" value="UniProtKB-SubCell"/>
</dbReference>
<comment type="similarity">
    <text evidence="4">Belongs to the glycosyltransferase 2 family.</text>
</comment>
<dbReference type="Proteomes" id="UP000050795">
    <property type="component" value="Unassembled WGS sequence"/>
</dbReference>
<evidence type="ECO:0000256" key="2">
    <source>
        <dbReference type="ARBA" id="ARBA00004760"/>
    </source>
</evidence>
<keyword evidence="13" id="KW-1185">Reference proteome</keyword>
<reference evidence="13" key="1">
    <citation type="submission" date="2022-06" db="EMBL/GenBank/DDBJ databases">
        <authorList>
            <person name="Berger JAMES D."/>
            <person name="Berger JAMES D."/>
        </authorList>
    </citation>
    <scope>NUCLEOTIDE SEQUENCE [LARGE SCALE GENOMIC DNA]</scope>
</reference>
<dbReference type="InterPro" id="IPR025993">
    <property type="entry name" value="Ceramide_glucosylTrfase"/>
</dbReference>
<keyword evidence="9 12" id="KW-1133">Transmembrane helix</keyword>
<dbReference type="GO" id="GO:0008120">
    <property type="term" value="F:ceramide glucosyltransferase activity"/>
    <property type="evidence" value="ECO:0007669"/>
    <property type="project" value="UniProtKB-EC"/>
</dbReference>
<evidence type="ECO:0000313" key="14">
    <source>
        <dbReference type="WBParaSite" id="TREG1_103960.1"/>
    </source>
</evidence>
<comment type="subcellular location">
    <subcellularLocation>
        <location evidence="1">Membrane</location>
        <topology evidence="1">Multi-pass membrane protein</topology>
    </subcellularLocation>
</comment>
<evidence type="ECO:0000313" key="13">
    <source>
        <dbReference type="Proteomes" id="UP000050795"/>
    </source>
</evidence>
<protein>
    <recommendedName>
        <fullName evidence="5">ceramide glucosyltransferase</fullName>
        <ecNumber evidence="5">2.4.1.80</ecNumber>
    </recommendedName>
</protein>